<evidence type="ECO:0000256" key="6">
    <source>
        <dbReference type="ARBA" id="ARBA00022741"/>
    </source>
</evidence>
<name>A0AAQ3RSY6_VIGMU</name>
<dbReference type="GO" id="GO:0005886">
    <property type="term" value="C:plasma membrane"/>
    <property type="evidence" value="ECO:0007669"/>
    <property type="project" value="UniProtKB-SubCell"/>
</dbReference>
<dbReference type="InterPro" id="IPR008271">
    <property type="entry name" value="Ser/Thr_kinase_AS"/>
</dbReference>
<dbReference type="PROSITE" id="PS50927">
    <property type="entry name" value="BULB_LECTIN"/>
    <property type="match status" value="1"/>
</dbReference>
<evidence type="ECO:0000259" key="15">
    <source>
        <dbReference type="PROSITE" id="PS50927"/>
    </source>
</evidence>
<evidence type="ECO:0000256" key="11">
    <source>
        <dbReference type="ARBA" id="ARBA00047899"/>
    </source>
</evidence>
<dbReference type="Pfam" id="PF07714">
    <property type="entry name" value="PK_Tyr_Ser-Thr"/>
    <property type="match status" value="1"/>
</dbReference>
<evidence type="ECO:0000259" key="14">
    <source>
        <dbReference type="PROSITE" id="PS50011"/>
    </source>
</evidence>
<dbReference type="InterPro" id="IPR036426">
    <property type="entry name" value="Bulb-type_lectin_dom_sf"/>
</dbReference>
<dbReference type="EC" id="2.7.11.1" evidence="13"/>
<evidence type="ECO:0000256" key="13">
    <source>
        <dbReference type="PIRNR" id="PIRNR000641"/>
    </source>
</evidence>
<evidence type="ECO:0000256" key="8">
    <source>
        <dbReference type="ARBA" id="ARBA00022840"/>
    </source>
</evidence>
<keyword evidence="4 13" id="KW-0808">Transferase</keyword>
<evidence type="ECO:0000313" key="17">
    <source>
        <dbReference type="EMBL" id="WVZ03364.1"/>
    </source>
</evidence>
<evidence type="ECO:0000256" key="10">
    <source>
        <dbReference type="ARBA" id="ARBA00023180"/>
    </source>
</evidence>
<dbReference type="InterPro" id="IPR003609">
    <property type="entry name" value="Pan_app"/>
</dbReference>
<evidence type="ECO:0000256" key="12">
    <source>
        <dbReference type="ARBA" id="ARBA00048679"/>
    </source>
</evidence>
<dbReference type="GO" id="GO:0005524">
    <property type="term" value="F:ATP binding"/>
    <property type="evidence" value="ECO:0007669"/>
    <property type="project" value="UniProtKB-KW"/>
</dbReference>
<dbReference type="FunFam" id="1.10.510.10:FF:000060">
    <property type="entry name" value="G-type lectin S-receptor-like serine/threonine-protein kinase"/>
    <property type="match status" value="1"/>
</dbReference>
<keyword evidence="18" id="KW-1185">Reference proteome</keyword>
<reference evidence="17 18" key="1">
    <citation type="journal article" date="2023" name="Life. Sci Alliance">
        <title>Evolutionary insights into 3D genome organization and epigenetic landscape of Vigna mungo.</title>
        <authorList>
            <person name="Junaid A."/>
            <person name="Singh B."/>
            <person name="Bhatia S."/>
        </authorList>
    </citation>
    <scope>NUCLEOTIDE SEQUENCE [LARGE SCALE GENOMIC DNA]</scope>
    <source>
        <strain evidence="17">Urdbean</strain>
    </source>
</reference>
<protein>
    <recommendedName>
        <fullName evidence="13">Receptor-like serine/threonine-protein kinase</fullName>
        <ecNumber evidence="13">2.7.11.1</ecNumber>
    </recommendedName>
</protein>
<evidence type="ECO:0000256" key="3">
    <source>
        <dbReference type="ARBA" id="ARBA00022527"/>
    </source>
</evidence>
<keyword evidence="8 13" id="KW-0067">ATP-binding</keyword>
<evidence type="ECO:0000256" key="4">
    <source>
        <dbReference type="ARBA" id="ARBA00022679"/>
    </source>
</evidence>
<dbReference type="CDD" id="cd00028">
    <property type="entry name" value="B_lectin"/>
    <property type="match status" value="1"/>
</dbReference>
<gene>
    <name evidence="17" type="ORF">V8G54_024170</name>
</gene>
<evidence type="ECO:0000256" key="1">
    <source>
        <dbReference type="ARBA" id="ARBA00004251"/>
    </source>
</evidence>
<dbReference type="AlphaFoldDB" id="A0AAQ3RSY6"/>
<feature type="domain" description="Bulb-type lectin" evidence="15">
    <location>
        <begin position="3"/>
        <end position="126"/>
    </location>
</feature>
<comment type="catalytic activity">
    <reaction evidence="12 13">
        <text>L-seryl-[protein] + ATP = O-phospho-L-seryl-[protein] + ADP + H(+)</text>
        <dbReference type="Rhea" id="RHEA:17989"/>
        <dbReference type="Rhea" id="RHEA-COMP:9863"/>
        <dbReference type="Rhea" id="RHEA-COMP:11604"/>
        <dbReference type="ChEBI" id="CHEBI:15378"/>
        <dbReference type="ChEBI" id="CHEBI:29999"/>
        <dbReference type="ChEBI" id="CHEBI:30616"/>
        <dbReference type="ChEBI" id="CHEBI:83421"/>
        <dbReference type="ChEBI" id="CHEBI:456216"/>
        <dbReference type="EC" id="2.7.11.1"/>
    </reaction>
</comment>
<sequence>MITPTQPLRDSINENVTLVSTNGTFEAGFFSPGNSRIRYLGIWYKTISPRTVVWVANKETPLQDHSGVLELDSDQGLLSIKNGAGAKIWSSNASYIPSKPVFVELLESGNMVVKDGHDDNFLWESFDYPGDTFLPGMKLGMNLKTGHQRALRSWKSLNDPSPGEFSFGVDTRGLPQLVITKSDDIVYRPGSWNGVRVTGVPAQEAHPLTTSLFVMNEDEIFYEIQLLNSSTKLRSRLLPEGYQIRLLWSDEGEKWDTVYSGSFDECESYGMCGANSICNVSGAPQHCECLSGFKSKAADSTCDRIRALDCNKGDSFKKYEGMKLPDTSSSWYDARMSLEECEKLCLSNCSCTAYAQLNISANGSGCLQWFNDIVDIRTLAQDGQDFYLRIAASKFQDLIIFLVAETKYWKEKNKKDDIDLPIFDFLYICNATNNFSESNKLGQGGFGPVYKGILSDGQEIAVKRLSKTSGQGLEEFKNEVMLIAKLQHRNLQEEKLLIYEFMPNRSLDYFIFDSTRSTSIGWAKRFEIIDGIARGLLYLHQDSRLKIIHRDLKTSNVLLDSNMKPKISDFGMARTFNLDQDEGNTNKVMGTYGYMPPEYAVHGSFSVKSDVFSFGVIVLEIISGRKNRGFRDPDNELNLLGHAWRLWIEKRPMELMGESMENAVGRSEILRYIHIGLLCVQHRPEDRPNMSSVVLMLNGEKLLPEPSQPGFYTGRNNLTMTDSSLRNLDAYSLNEMSETLLLAR</sequence>
<dbReference type="GO" id="GO:0048544">
    <property type="term" value="P:recognition of pollen"/>
    <property type="evidence" value="ECO:0007669"/>
    <property type="project" value="InterPro"/>
</dbReference>
<accession>A0AAQ3RSY6</accession>
<dbReference type="PROSITE" id="PS50948">
    <property type="entry name" value="PAN"/>
    <property type="match status" value="1"/>
</dbReference>
<keyword evidence="10" id="KW-0325">Glycoprotein</keyword>
<dbReference type="SUPFAM" id="SSF51110">
    <property type="entry name" value="alpha-D-mannose-specific plant lectins"/>
    <property type="match status" value="1"/>
</dbReference>
<dbReference type="Pfam" id="PF00954">
    <property type="entry name" value="S_locus_glycop"/>
    <property type="match status" value="1"/>
</dbReference>
<feature type="domain" description="Protein kinase" evidence="14">
    <location>
        <begin position="435"/>
        <end position="703"/>
    </location>
</feature>
<dbReference type="InterPro" id="IPR024171">
    <property type="entry name" value="SRK-like_kinase"/>
</dbReference>
<dbReference type="Proteomes" id="UP001374535">
    <property type="component" value="Chromosome 7"/>
</dbReference>
<dbReference type="InterPro" id="IPR000858">
    <property type="entry name" value="S_locus_glycoprot_dom"/>
</dbReference>
<evidence type="ECO:0000256" key="9">
    <source>
        <dbReference type="ARBA" id="ARBA00023157"/>
    </source>
</evidence>
<dbReference type="EMBL" id="CP144694">
    <property type="protein sequence ID" value="WVZ03364.1"/>
    <property type="molecule type" value="Genomic_DNA"/>
</dbReference>
<dbReference type="Pfam" id="PF08276">
    <property type="entry name" value="PAN_2"/>
    <property type="match status" value="1"/>
</dbReference>
<dbReference type="FunFam" id="2.90.10.10:FF:000005">
    <property type="entry name" value="G-type lectin S-receptor-like serine/threonine-protein kinase"/>
    <property type="match status" value="1"/>
</dbReference>
<keyword evidence="2" id="KW-1003">Cell membrane</keyword>
<dbReference type="Gene3D" id="1.10.510.10">
    <property type="entry name" value="Transferase(Phosphotransferase) domain 1"/>
    <property type="match status" value="1"/>
</dbReference>
<dbReference type="PROSITE" id="PS50011">
    <property type="entry name" value="PROTEIN_KINASE_DOM"/>
    <property type="match status" value="1"/>
</dbReference>
<feature type="domain" description="Apple" evidence="16">
    <location>
        <begin position="310"/>
        <end position="391"/>
    </location>
</feature>
<dbReference type="FunFam" id="3.30.200.20:FF:001238">
    <property type="entry name" value="Os08g0179000 protein"/>
    <property type="match status" value="1"/>
</dbReference>
<keyword evidence="9" id="KW-1015">Disulfide bond</keyword>
<dbReference type="SUPFAM" id="SSF56112">
    <property type="entry name" value="Protein kinase-like (PK-like)"/>
    <property type="match status" value="1"/>
</dbReference>
<dbReference type="PROSITE" id="PS00108">
    <property type="entry name" value="PROTEIN_KINASE_ST"/>
    <property type="match status" value="1"/>
</dbReference>
<keyword evidence="5" id="KW-0732">Signal</keyword>
<dbReference type="PIRSF" id="PIRSF000641">
    <property type="entry name" value="SRK"/>
    <property type="match status" value="1"/>
</dbReference>
<comment type="catalytic activity">
    <reaction evidence="11 13">
        <text>L-threonyl-[protein] + ATP = O-phospho-L-threonyl-[protein] + ADP + H(+)</text>
        <dbReference type="Rhea" id="RHEA:46608"/>
        <dbReference type="Rhea" id="RHEA-COMP:11060"/>
        <dbReference type="Rhea" id="RHEA-COMP:11605"/>
        <dbReference type="ChEBI" id="CHEBI:15378"/>
        <dbReference type="ChEBI" id="CHEBI:30013"/>
        <dbReference type="ChEBI" id="CHEBI:30616"/>
        <dbReference type="ChEBI" id="CHEBI:61977"/>
        <dbReference type="ChEBI" id="CHEBI:456216"/>
        <dbReference type="EC" id="2.7.11.1"/>
    </reaction>
</comment>
<dbReference type="SMART" id="SM00108">
    <property type="entry name" value="B_lectin"/>
    <property type="match status" value="1"/>
</dbReference>
<dbReference type="InterPro" id="IPR011009">
    <property type="entry name" value="Kinase-like_dom_sf"/>
</dbReference>
<dbReference type="SMART" id="SM00473">
    <property type="entry name" value="PAN_AP"/>
    <property type="match status" value="1"/>
</dbReference>
<dbReference type="Gene3D" id="3.30.200.20">
    <property type="entry name" value="Phosphorylase Kinase, domain 1"/>
    <property type="match status" value="1"/>
</dbReference>
<dbReference type="CDD" id="cd01098">
    <property type="entry name" value="PAN_AP_plant"/>
    <property type="match status" value="1"/>
</dbReference>
<dbReference type="InterPro" id="IPR001480">
    <property type="entry name" value="Bulb-type_lectin_dom"/>
</dbReference>
<comment type="subcellular location">
    <subcellularLocation>
        <location evidence="1">Cell membrane</location>
        <topology evidence="1">Single-pass type I membrane protein</topology>
    </subcellularLocation>
</comment>
<keyword evidence="2" id="KW-0472">Membrane</keyword>
<organism evidence="17 18">
    <name type="scientific">Vigna mungo</name>
    <name type="common">Black gram</name>
    <name type="synonym">Phaseolus mungo</name>
    <dbReference type="NCBI Taxonomy" id="3915"/>
    <lineage>
        <taxon>Eukaryota</taxon>
        <taxon>Viridiplantae</taxon>
        <taxon>Streptophyta</taxon>
        <taxon>Embryophyta</taxon>
        <taxon>Tracheophyta</taxon>
        <taxon>Spermatophyta</taxon>
        <taxon>Magnoliopsida</taxon>
        <taxon>eudicotyledons</taxon>
        <taxon>Gunneridae</taxon>
        <taxon>Pentapetalae</taxon>
        <taxon>rosids</taxon>
        <taxon>fabids</taxon>
        <taxon>Fabales</taxon>
        <taxon>Fabaceae</taxon>
        <taxon>Papilionoideae</taxon>
        <taxon>50 kb inversion clade</taxon>
        <taxon>NPAAA clade</taxon>
        <taxon>indigoferoid/millettioid clade</taxon>
        <taxon>Phaseoleae</taxon>
        <taxon>Vigna</taxon>
    </lineage>
</organism>
<dbReference type="GO" id="GO:0004674">
    <property type="term" value="F:protein serine/threonine kinase activity"/>
    <property type="evidence" value="ECO:0007669"/>
    <property type="project" value="UniProtKB-KW"/>
</dbReference>
<evidence type="ECO:0000259" key="16">
    <source>
        <dbReference type="PROSITE" id="PS50948"/>
    </source>
</evidence>
<dbReference type="PANTHER" id="PTHR27002">
    <property type="entry name" value="RECEPTOR-LIKE SERINE/THREONINE-PROTEIN KINASE SD1-8"/>
    <property type="match status" value="1"/>
</dbReference>
<dbReference type="Gene3D" id="2.90.10.10">
    <property type="entry name" value="Bulb-type lectin domain"/>
    <property type="match status" value="1"/>
</dbReference>
<keyword evidence="7 13" id="KW-0418">Kinase</keyword>
<dbReference type="Gene3D" id="3.50.4.10">
    <property type="entry name" value="Hepatocyte Growth Factor"/>
    <property type="match status" value="1"/>
</dbReference>
<dbReference type="Pfam" id="PF01453">
    <property type="entry name" value="B_lectin"/>
    <property type="match status" value="1"/>
</dbReference>
<proteinExistence type="inferred from homology"/>
<comment type="similarity">
    <text evidence="13">Belongs to the protein kinase superfamily. Ser/Thr protein kinase family.</text>
</comment>
<evidence type="ECO:0000313" key="18">
    <source>
        <dbReference type="Proteomes" id="UP001374535"/>
    </source>
</evidence>
<dbReference type="InterPro" id="IPR000719">
    <property type="entry name" value="Prot_kinase_dom"/>
</dbReference>
<evidence type="ECO:0000256" key="7">
    <source>
        <dbReference type="ARBA" id="ARBA00022777"/>
    </source>
</evidence>
<dbReference type="InterPro" id="IPR001245">
    <property type="entry name" value="Ser-Thr/Tyr_kinase_cat_dom"/>
</dbReference>
<evidence type="ECO:0000256" key="5">
    <source>
        <dbReference type="ARBA" id="ARBA00022729"/>
    </source>
</evidence>
<keyword evidence="6 13" id="KW-0547">Nucleotide-binding</keyword>
<evidence type="ECO:0000256" key="2">
    <source>
        <dbReference type="ARBA" id="ARBA00022475"/>
    </source>
</evidence>
<dbReference type="SMART" id="SM00220">
    <property type="entry name" value="S_TKc"/>
    <property type="match status" value="1"/>
</dbReference>
<keyword evidence="3 13" id="KW-0723">Serine/threonine-protein kinase</keyword>
<dbReference type="PANTHER" id="PTHR27002:SF1090">
    <property type="entry name" value="S-LOCUS LECTIN KINASE FAMILY PROTEIN"/>
    <property type="match status" value="1"/>
</dbReference>